<evidence type="ECO:0000313" key="8">
    <source>
        <dbReference type="EMBL" id="KAF0316484.1"/>
    </source>
</evidence>
<reference evidence="8 9" key="1">
    <citation type="submission" date="2019-12" db="EMBL/GenBank/DDBJ databases">
        <title>A genome sequence resource for the geographically widespread anthracnose pathogen Colletotrichum asianum.</title>
        <authorList>
            <person name="Meng Y."/>
        </authorList>
    </citation>
    <scope>NUCLEOTIDE SEQUENCE [LARGE SCALE GENOMIC DNA]</scope>
    <source>
        <strain evidence="8 9">ICMP 18580</strain>
    </source>
</reference>
<dbReference type="InterPro" id="IPR049326">
    <property type="entry name" value="Rhodopsin_dom_fungi"/>
</dbReference>
<organism evidence="8 9">
    <name type="scientific">Colletotrichum asianum</name>
    <dbReference type="NCBI Taxonomy" id="702518"/>
    <lineage>
        <taxon>Eukaryota</taxon>
        <taxon>Fungi</taxon>
        <taxon>Dikarya</taxon>
        <taxon>Ascomycota</taxon>
        <taxon>Pezizomycotina</taxon>
        <taxon>Sordariomycetes</taxon>
        <taxon>Hypocreomycetidae</taxon>
        <taxon>Glomerellales</taxon>
        <taxon>Glomerellaceae</taxon>
        <taxon>Colletotrichum</taxon>
        <taxon>Colletotrichum gloeosporioides species complex</taxon>
    </lineage>
</organism>
<keyword evidence="3 6" id="KW-1133">Transmembrane helix</keyword>
<keyword evidence="4 6" id="KW-0472">Membrane</keyword>
<proteinExistence type="inferred from homology"/>
<protein>
    <recommendedName>
        <fullName evidence="7">Rhodopsin domain-containing protein</fullName>
    </recommendedName>
</protein>
<evidence type="ECO:0000256" key="5">
    <source>
        <dbReference type="ARBA" id="ARBA00038359"/>
    </source>
</evidence>
<dbReference type="OrthoDB" id="5413793at2759"/>
<keyword evidence="2 6" id="KW-0812">Transmembrane</keyword>
<feature type="transmembrane region" description="Helical" evidence="6">
    <location>
        <begin position="192"/>
        <end position="214"/>
    </location>
</feature>
<dbReference type="PANTHER" id="PTHR33048:SF47">
    <property type="entry name" value="INTEGRAL MEMBRANE PROTEIN-RELATED"/>
    <property type="match status" value="1"/>
</dbReference>
<dbReference type="GO" id="GO:0016020">
    <property type="term" value="C:membrane"/>
    <property type="evidence" value="ECO:0007669"/>
    <property type="project" value="UniProtKB-SubCell"/>
</dbReference>
<dbReference type="Proteomes" id="UP000434172">
    <property type="component" value="Unassembled WGS sequence"/>
</dbReference>
<feature type="transmembrane region" description="Helical" evidence="6">
    <location>
        <begin position="31"/>
        <end position="52"/>
    </location>
</feature>
<evidence type="ECO:0000313" key="9">
    <source>
        <dbReference type="Proteomes" id="UP000434172"/>
    </source>
</evidence>
<accession>A0A8H3VYD6</accession>
<evidence type="ECO:0000256" key="3">
    <source>
        <dbReference type="ARBA" id="ARBA00022989"/>
    </source>
</evidence>
<feature type="transmembrane region" description="Helical" evidence="6">
    <location>
        <begin position="143"/>
        <end position="162"/>
    </location>
</feature>
<evidence type="ECO:0000256" key="2">
    <source>
        <dbReference type="ARBA" id="ARBA00022692"/>
    </source>
</evidence>
<dbReference type="Pfam" id="PF20684">
    <property type="entry name" value="Fung_rhodopsin"/>
    <property type="match status" value="1"/>
</dbReference>
<comment type="subcellular location">
    <subcellularLocation>
        <location evidence="1">Membrane</location>
        <topology evidence="1">Multi-pass membrane protein</topology>
    </subcellularLocation>
</comment>
<feature type="transmembrane region" description="Helical" evidence="6">
    <location>
        <begin position="226"/>
        <end position="246"/>
    </location>
</feature>
<feature type="domain" description="Rhodopsin" evidence="7">
    <location>
        <begin position="48"/>
        <end position="288"/>
    </location>
</feature>
<gene>
    <name evidence="8" type="ORF">GQ607_016258</name>
</gene>
<dbReference type="PANTHER" id="PTHR33048">
    <property type="entry name" value="PTH11-LIKE INTEGRAL MEMBRANE PROTEIN (AFU_ORTHOLOGUE AFUA_5G11245)"/>
    <property type="match status" value="1"/>
</dbReference>
<comment type="similarity">
    <text evidence="5">Belongs to the SAT4 family.</text>
</comment>
<evidence type="ECO:0000256" key="6">
    <source>
        <dbReference type="SAM" id="Phobius"/>
    </source>
</evidence>
<dbReference type="AlphaFoldDB" id="A0A8H3VYD6"/>
<sequence length="641" mass="72724">MVHKWVEGGQNDMVIPTDSMLWHPNSKGHHIYNLNLALIIFSTVFISLRLYVRKAIVKALGWDDFLAVLAWALCVTLSALEMDTTHYGTGAQIEDVPKDTLLQFQKRLTIMELVYLIASGVVRLSILAFLPRLCKAKIYTWSIWGLRLIVIIISLTGFFFILTECQQIPEVFNYASTWRECKDKREERDLMMAHAIICIFVDCMLVALPLWVVTSYFKMGVKSIQILLIFSLGIFGVATGIVRFAIITTTDFTVNTTYKMLSVTAWTDAELHVGLWVGCFPALQPLLRHASFKLGLRNQLDSTKPSGKSVTGISTDESKRRSVLNRWARITGHPPKEGVDSGTPAVSGQQENVEMVDLEKGDEAVCGRTEGSANVVAGQADIRMEEGETEARRTRQELVVIERIGTEFYLCSSNPGSDILKDRFLRVQSVCQINHMTRTMVRNRFSPFLFHEFLSGPFTDGLVFPRIDTIKPVFDAIPRESVESMLRDSGRHISRCLQSFETMIMFDGFYDLCKYSEATINCWTSMFPNLKVMLLSIYTAKLCSRLERRADHDHDELLLPNSNSDLSSHEWDIEPGAPALKLLWEKNIRLIDTLVQEYKRSQPVIELVQAFHGPRMRILDLECPRCKVRNYQVGSKAGQVA</sequence>
<feature type="transmembrane region" description="Helical" evidence="6">
    <location>
        <begin position="113"/>
        <end position="131"/>
    </location>
</feature>
<feature type="transmembrane region" description="Helical" evidence="6">
    <location>
        <begin position="59"/>
        <end position="80"/>
    </location>
</feature>
<evidence type="ECO:0000256" key="1">
    <source>
        <dbReference type="ARBA" id="ARBA00004141"/>
    </source>
</evidence>
<dbReference type="InterPro" id="IPR052337">
    <property type="entry name" value="SAT4-like"/>
</dbReference>
<name>A0A8H3VYD6_9PEZI</name>
<evidence type="ECO:0000256" key="4">
    <source>
        <dbReference type="ARBA" id="ARBA00023136"/>
    </source>
</evidence>
<evidence type="ECO:0000259" key="7">
    <source>
        <dbReference type="Pfam" id="PF20684"/>
    </source>
</evidence>
<keyword evidence="9" id="KW-1185">Reference proteome</keyword>
<comment type="caution">
    <text evidence="8">The sequence shown here is derived from an EMBL/GenBank/DDBJ whole genome shotgun (WGS) entry which is preliminary data.</text>
</comment>
<dbReference type="EMBL" id="WOWK01000157">
    <property type="protein sequence ID" value="KAF0316484.1"/>
    <property type="molecule type" value="Genomic_DNA"/>
</dbReference>